<reference evidence="7" key="1">
    <citation type="journal article" date="2021" name="PeerJ">
        <title>Extensive microbial diversity within the chicken gut microbiome revealed by metagenomics and culture.</title>
        <authorList>
            <person name="Gilroy R."/>
            <person name="Ravi A."/>
            <person name="Getino M."/>
            <person name="Pursley I."/>
            <person name="Horton D.L."/>
            <person name="Alikhan N.F."/>
            <person name="Baker D."/>
            <person name="Gharbi K."/>
            <person name="Hall N."/>
            <person name="Watson M."/>
            <person name="Adriaenssens E.M."/>
            <person name="Foster-Nyarko E."/>
            <person name="Jarju S."/>
            <person name="Secka A."/>
            <person name="Antonio M."/>
            <person name="Oren A."/>
            <person name="Chaudhuri R.R."/>
            <person name="La Ragione R."/>
            <person name="Hildebrand F."/>
            <person name="Pallen M.J."/>
        </authorList>
    </citation>
    <scope>NUCLEOTIDE SEQUENCE</scope>
    <source>
        <strain evidence="7">ChiW7-2402</strain>
    </source>
</reference>
<dbReference type="PROSITE" id="PS50072">
    <property type="entry name" value="CSA_PPIASE_2"/>
    <property type="match status" value="1"/>
</dbReference>
<evidence type="ECO:0000256" key="4">
    <source>
        <dbReference type="ARBA" id="ARBA00023235"/>
    </source>
</evidence>
<dbReference type="Proteomes" id="UP000824102">
    <property type="component" value="Unassembled WGS sequence"/>
</dbReference>
<comment type="function">
    <text evidence="1">PPIases accelerate the folding of proteins. It catalyzes the cis-trans isomerization of proline imidic peptide bonds in oligopeptides.</text>
</comment>
<proteinExistence type="predicted"/>
<evidence type="ECO:0000256" key="1">
    <source>
        <dbReference type="ARBA" id="ARBA00002388"/>
    </source>
</evidence>
<keyword evidence="5" id="KW-0732">Signal</keyword>
<dbReference type="EC" id="5.2.1.8" evidence="2"/>
<name>A0A9D2JZV2_9FIRM</name>
<dbReference type="PANTHER" id="PTHR45625:SF4">
    <property type="entry name" value="PEPTIDYLPROLYL ISOMERASE DOMAIN AND WD REPEAT-CONTAINING PROTEIN 1"/>
    <property type="match status" value="1"/>
</dbReference>
<sequence length="299" mass="33229">MKKLHRILSIASAAALSVAAFAMFTACDSAEPQVTITYTFLGEDYEVEYKLSRKGAPQTVQHFIELADAGYYDGTCIHHYVDSAFLYGGGYVYNEATGTITEKNYYEEVKGLNLTQTVYTLGENGQRGQPLYTVRGEFENNGVEGNTKTLTHQQGALAMFYTEKGNSSVRVGTIRADGGSENEGDEYQEGDYYKYNCATSMFYTFTGSGTRTDLDAKYTVFGKVSDYTQMEELLDAIQEYINTLDSPDDFTESTVCFVNEYDPYDAVTGTTTFSGENIKATYDVPTEPIIVKSVKVNKY</sequence>
<evidence type="ECO:0000256" key="2">
    <source>
        <dbReference type="ARBA" id="ARBA00013194"/>
    </source>
</evidence>
<dbReference type="InterPro" id="IPR029000">
    <property type="entry name" value="Cyclophilin-like_dom_sf"/>
</dbReference>
<dbReference type="InterPro" id="IPR002130">
    <property type="entry name" value="Cyclophilin-type_PPIase_dom"/>
</dbReference>
<dbReference type="Gene3D" id="2.40.100.10">
    <property type="entry name" value="Cyclophilin-like"/>
    <property type="match status" value="1"/>
</dbReference>
<dbReference type="PANTHER" id="PTHR45625">
    <property type="entry name" value="PEPTIDYL-PROLYL CIS-TRANS ISOMERASE-RELATED"/>
    <property type="match status" value="1"/>
</dbReference>
<feature type="domain" description="PPIase cyclophilin-type" evidence="6">
    <location>
        <begin position="46"/>
        <end position="296"/>
    </location>
</feature>
<keyword evidence="4 7" id="KW-0413">Isomerase</keyword>
<evidence type="ECO:0000256" key="3">
    <source>
        <dbReference type="ARBA" id="ARBA00023110"/>
    </source>
</evidence>
<dbReference type="InterPro" id="IPR044666">
    <property type="entry name" value="Cyclophilin_A-like"/>
</dbReference>
<dbReference type="PROSITE" id="PS51257">
    <property type="entry name" value="PROKAR_LIPOPROTEIN"/>
    <property type="match status" value="1"/>
</dbReference>
<organism evidence="7 8">
    <name type="scientific">Candidatus Gallimonas intestinavium</name>
    <dbReference type="NCBI Taxonomy" id="2838603"/>
    <lineage>
        <taxon>Bacteria</taxon>
        <taxon>Bacillati</taxon>
        <taxon>Bacillota</taxon>
        <taxon>Clostridia</taxon>
        <taxon>Candidatus Gallimonas</taxon>
    </lineage>
</organism>
<feature type="signal peptide" evidence="5">
    <location>
        <begin position="1"/>
        <end position="22"/>
    </location>
</feature>
<protein>
    <recommendedName>
        <fullName evidence="2">peptidylprolyl isomerase</fullName>
        <ecNumber evidence="2">5.2.1.8</ecNumber>
    </recommendedName>
</protein>
<reference evidence="7" key="2">
    <citation type="submission" date="2021-04" db="EMBL/GenBank/DDBJ databases">
        <authorList>
            <person name="Gilroy R."/>
        </authorList>
    </citation>
    <scope>NUCLEOTIDE SEQUENCE</scope>
    <source>
        <strain evidence="7">ChiW7-2402</strain>
    </source>
</reference>
<comment type="caution">
    <text evidence="7">The sequence shown here is derived from an EMBL/GenBank/DDBJ whole genome shotgun (WGS) entry which is preliminary data.</text>
</comment>
<feature type="chain" id="PRO_5038570607" description="peptidylprolyl isomerase" evidence="5">
    <location>
        <begin position="23"/>
        <end position="299"/>
    </location>
</feature>
<accession>A0A9D2JZV2</accession>
<dbReference type="SUPFAM" id="SSF50891">
    <property type="entry name" value="Cyclophilin-like"/>
    <property type="match status" value="1"/>
</dbReference>
<gene>
    <name evidence="7" type="ORF">H9964_07450</name>
</gene>
<evidence type="ECO:0000256" key="5">
    <source>
        <dbReference type="SAM" id="SignalP"/>
    </source>
</evidence>
<evidence type="ECO:0000259" key="6">
    <source>
        <dbReference type="PROSITE" id="PS50072"/>
    </source>
</evidence>
<keyword evidence="3" id="KW-0697">Rotamase</keyword>
<dbReference type="GO" id="GO:0003755">
    <property type="term" value="F:peptidyl-prolyl cis-trans isomerase activity"/>
    <property type="evidence" value="ECO:0007669"/>
    <property type="project" value="UniProtKB-KW"/>
</dbReference>
<dbReference type="Pfam" id="PF00160">
    <property type="entry name" value="Pro_isomerase"/>
    <property type="match status" value="1"/>
</dbReference>
<evidence type="ECO:0000313" key="8">
    <source>
        <dbReference type="Proteomes" id="UP000824102"/>
    </source>
</evidence>
<dbReference type="AlphaFoldDB" id="A0A9D2JZV2"/>
<evidence type="ECO:0000313" key="7">
    <source>
        <dbReference type="EMBL" id="HIZ73401.1"/>
    </source>
</evidence>
<dbReference type="EMBL" id="DXBB01000108">
    <property type="protein sequence ID" value="HIZ73401.1"/>
    <property type="molecule type" value="Genomic_DNA"/>
</dbReference>